<accession>A0A811V8Y6</accession>
<dbReference type="EMBL" id="CAJHJT010000056">
    <property type="protein sequence ID" value="CAD7011411.1"/>
    <property type="molecule type" value="Genomic_DNA"/>
</dbReference>
<evidence type="ECO:0000313" key="2">
    <source>
        <dbReference type="Proteomes" id="UP000606786"/>
    </source>
</evidence>
<organism evidence="1 2">
    <name type="scientific">Ceratitis capitata</name>
    <name type="common">Mediterranean fruit fly</name>
    <name type="synonym">Tephritis capitata</name>
    <dbReference type="NCBI Taxonomy" id="7213"/>
    <lineage>
        <taxon>Eukaryota</taxon>
        <taxon>Metazoa</taxon>
        <taxon>Ecdysozoa</taxon>
        <taxon>Arthropoda</taxon>
        <taxon>Hexapoda</taxon>
        <taxon>Insecta</taxon>
        <taxon>Pterygota</taxon>
        <taxon>Neoptera</taxon>
        <taxon>Endopterygota</taxon>
        <taxon>Diptera</taxon>
        <taxon>Brachycera</taxon>
        <taxon>Muscomorpha</taxon>
        <taxon>Tephritoidea</taxon>
        <taxon>Tephritidae</taxon>
        <taxon>Ceratitis</taxon>
        <taxon>Ceratitis</taxon>
    </lineage>
</organism>
<proteinExistence type="predicted"/>
<dbReference type="AlphaFoldDB" id="A0A811V8Y6"/>
<gene>
    <name evidence="1" type="ORF">CCAP1982_LOCUS19511</name>
</gene>
<evidence type="ECO:0000313" key="1">
    <source>
        <dbReference type="EMBL" id="CAD7011411.1"/>
    </source>
</evidence>
<name>A0A811V8Y6_CERCA</name>
<reference evidence="1" key="1">
    <citation type="submission" date="2020-11" db="EMBL/GenBank/DDBJ databases">
        <authorList>
            <person name="Whitehead M."/>
        </authorList>
    </citation>
    <scope>NUCLEOTIDE SEQUENCE</scope>
    <source>
        <strain evidence="1">EGII</strain>
    </source>
</reference>
<protein>
    <submittedName>
        <fullName evidence="1">(Mediterranean fruit fly) hypothetical protein</fullName>
    </submittedName>
</protein>
<sequence length="142" mass="16153">MAASNRVSTAKKIFFLGNGVLPSIKFSETEESSKCEICLNATMTTLPFNGVREQCRKLFKGCRMWVPNSYHIIFVGDVKILEVDQKQSIRNDLPDDLLLYHTNSECDARYERCVALPPQVIEKDNCQNKPSSNGKYFVLEIL</sequence>
<comment type="caution">
    <text evidence="1">The sequence shown here is derived from an EMBL/GenBank/DDBJ whole genome shotgun (WGS) entry which is preliminary data.</text>
</comment>
<dbReference type="Proteomes" id="UP000606786">
    <property type="component" value="Unassembled WGS sequence"/>
</dbReference>
<keyword evidence="2" id="KW-1185">Reference proteome</keyword>